<dbReference type="PANTHER" id="PTHR22940:SF4">
    <property type="entry name" value="PROTEIN TIMELESS HOMOLOG"/>
    <property type="match status" value="1"/>
</dbReference>
<dbReference type="OrthoDB" id="310853at2759"/>
<dbReference type="Pfam" id="PF04821">
    <property type="entry name" value="TIMELESS"/>
    <property type="match status" value="1"/>
</dbReference>
<dbReference type="GO" id="GO:0003677">
    <property type="term" value="F:DNA binding"/>
    <property type="evidence" value="ECO:0007669"/>
    <property type="project" value="TreeGrafter"/>
</dbReference>
<evidence type="ECO:0000256" key="1">
    <source>
        <dbReference type="ARBA" id="ARBA00004123"/>
    </source>
</evidence>
<dbReference type="InterPro" id="IPR044998">
    <property type="entry name" value="Timeless"/>
</dbReference>
<evidence type="ECO:0000256" key="4">
    <source>
        <dbReference type="SAM" id="MobiDB-lite"/>
    </source>
</evidence>
<dbReference type="GO" id="GO:0000076">
    <property type="term" value="P:DNA replication checkpoint signaling"/>
    <property type="evidence" value="ECO:0007669"/>
    <property type="project" value="TreeGrafter"/>
</dbReference>
<dbReference type="STRING" id="7209.A0A1I7W260"/>
<evidence type="ECO:0000259" key="5">
    <source>
        <dbReference type="Pfam" id="PF04821"/>
    </source>
</evidence>
<sequence>MERLIQATINALGFLEDGVYYPEPDCFESIRDLIRFLRNDTAMAVARRVCGERNIVRYDLIPIMKSPNTSDKLFDIALRLTINLCQPVALMFGGRQPEDKETWLVHQEIEKNLRNSKEAFGDVQLFKAFERKAAIYFAQDWLDRDEETKLLIERIFALSRYVLAIGDTDLDKERHPQDMNSHDQLVLAFLESGFGKLLVEISENSAERDFHLWILEIFAMLLKQHEAKDVVEAGNIRTAEERKRQEIEMREVVEQETEKQLNKRRYMSSRHTAFAGSYILKGLKAINKDNDMVVNKVIKNYNEIDHLNKRKKKHRAPKSRRPFDIETSKHISVLNVRVVLRSFCLEMLQKSYCRLICGCKDNAFSGKRTLGQDKADIHYFILMQFSLEFCRLAELSPEYIKASLSVEAFHHVQTQLDNYLEKVRIERKEGRVHGLRAQYALAAYKELLLTLISIQKSGNEEWKRGVGSACSHILRVEEYRDLSSCVIRRFMPGVFSKTFLKNIVLANHAYINLIEKFSKKGMLSTVVKRQKMRRRKSKTKEKLESNAEESKEPDWNLWDDICEELSDVIFGYIEPTVDISAIDVLLNVEDRIHQQFAMLMVQHALRQRRIADAVGIYRAARDLWPADGVFGKNDVAPEDEFLELRAVYFVDLKEVEENWEKCRLEIYGPELDDDTRNDTLFSDELDGFDEEYEERSGESDVGISMIEKEIDFHFDSYVAKFARVDVLKWYIFLLADFESNTAEVNKAVLKLLHRVAFDLKMAPRLYQLSLFVIFKRLAERFKNQSINEIKKSQYFEIYQFGYHLLRRFYADYRKIGSKLVPELLFWKGPKECYEIANGYGTFEIKPDGCKGKEILWPEELDNELRALYDEYLLFEEKPKDVDIVEYIEQGLSRPRTRRQIIRQMKVLGLNTFGTRGTRRDVERGIKSSVFTPEIVSQMHNLINEFNSRTPSSRPDDLVNFIRNNLPEKYTRAKIIKQLQYESIHYEPSTRKKRSKASQKLIGQGKSGEEKTDELFEGSVMLGFGHPCQRDNECKERQKRNKNRSTTRISPEEDLKSDDGINDSNIFGYTSPKSNGNAGVDESFTIYKTESIVTNNSDDEVILGKRERSMASDALLSDDDNIITKKTHKKRIIGSDSE</sequence>
<dbReference type="PANTHER" id="PTHR22940">
    <property type="entry name" value="TIMEOUT/TIMELESS-2"/>
    <property type="match status" value="1"/>
</dbReference>
<dbReference type="Pfam" id="PF26019">
    <property type="entry name" value="HTH_TIMELESS"/>
    <property type="match status" value="1"/>
</dbReference>
<dbReference type="InterPro" id="IPR006906">
    <property type="entry name" value="Timeless_N"/>
</dbReference>
<name>A0A1I7W260_LOALO</name>
<dbReference type="GO" id="GO:0031298">
    <property type="term" value="C:replication fork protection complex"/>
    <property type="evidence" value="ECO:0007669"/>
    <property type="project" value="TreeGrafter"/>
</dbReference>
<dbReference type="GO" id="GO:0006281">
    <property type="term" value="P:DNA repair"/>
    <property type="evidence" value="ECO:0007669"/>
    <property type="project" value="TreeGrafter"/>
</dbReference>
<evidence type="ECO:0000256" key="3">
    <source>
        <dbReference type="ARBA" id="ARBA00023306"/>
    </source>
</evidence>
<evidence type="ECO:0000313" key="7">
    <source>
        <dbReference type="WBParaSite" id="EN70_8848"/>
    </source>
</evidence>
<feature type="region of interest" description="Disordered" evidence="4">
    <location>
        <begin position="1026"/>
        <end position="1062"/>
    </location>
</feature>
<evidence type="ECO:0000256" key="2">
    <source>
        <dbReference type="ARBA" id="ARBA00023242"/>
    </source>
</evidence>
<gene>
    <name evidence="7" type="primary">LOAG_17967</name>
</gene>
<dbReference type="Proteomes" id="UP000095285">
    <property type="component" value="Unassembled WGS sequence"/>
</dbReference>
<keyword evidence="2" id="KW-0539">Nucleus</keyword>
<accession>A0A1I7W260</accession>
<keyword evidence="3" id="KW-0131">Cell cycle</keyword>
<protein>
    <submittedName>
        <fullName evidence="7">TIMELESS domain-containing protein</fullName>
    </submittedName>
</protein>
<evidence type="ECO:0000313" key="6">
    <source>
        <dbReference type="Proteomes" id="UP000095285"/>
    </source>
</evidence>
<organism evidence="6 7">
    <name type="scientific">Loa loa</name>
    <name type="common">Eye worm</name>
    <name type="synonym">Filaria loa</name>
    <dbReference type="NCBI Taxonomy" id="7209"/>
    <lineage>
        <taxon>Eukaryota</taxon>
        <taxon>Metazoa</taxon>
        <taxon>Ecdysozoa</taxon>
        <taxon>Nematoda</taxon>
        <taxon>Chromadorea</taxon>
        <taxon>Rhabditida</taxon>
        <taxon>Spirurina</taxon>
        <taxon>Spiruromorpha</taxon>
        <taxon>Filarioidea</taxon>
        <taxon>Onchocercidae</taxon>
        <taxon>Loa</taxon>
    </lineage>
</organism>
<comment type="subcellular location">
    <subcellularLocation>
        <location evidence="1">Nucleus</location>
    </subcellularLocation>
</comment>
<dbReference type="eggNOG" id="KOG1974">
    <property type="taxonomic scope" value="Eukaryota"/>
</dbReference>
<dbReference type="AlphaFoldDB" id="A0A1I7W260"/>
<feature type="domain" description="Timeless N-terminal" evidence="5">
    <location>
        <begin position="20"/>
        <end position="278"/>
    </location>
</feature>
<reference evidence="6" key="1">
    <citation type="submission" date="2012-04" db="EMBL/GenBank/DDBJ databases">
        <title>The Genome Sequence of Loa loa.</title>
        <authorList>
            <consortium name="The Broad Institute Genome Sequencing Platform"/>
            <consortium name="Broad Institute Genome Sequencing Center for Infectious Disease"/>
            <person name="Nutman T.B."/>
            <person name="Fink D.L."/>
            <person name="Russ C."/>
            <person name="Young S."/>
            <person name="Zeng Q."/>
            <person name="Gargeya S."/>
            <person name="Alvarado L."/>
            <person name="Berlin A."/>
            <person name="Chapman S.B."/>
            <person name="Chen Z."/>
            <person name="Freedman E."/>
            <person name="Gellesch M."/>
            <person name="Goldberg J."/>
            <person name="Griggs A."/>
            <person name="Gujja S."/>
            <person name="Heilman E.R."/>
            <person name="Heiman D."/>
            <person name="Howarth C."/>
            <person name="Mehta T."/>
            <person name="Neiman D."/>
            <person name="Pearson M."/>
            <person name="Roberts A."/>
            <person name="Saif S."/>
            <person name="Shea T."/>
            <person name="Shenoy N."/>
            <person name="Sisk P."/>
            <person name="Stolte C."/>
            <person name="Sykes S."/>
            <person name="White J."/>
            <person name="Yandava C."/>
            <person name="Haas B."/>
            <person name="Henn M.R."/>
            <person name="Nusbaum C."/>
            <person name="Birren B."/>
        </authorList>
    </citation>
    <scope>NUCLEOTIDE SEQUENCE [LARGE SCALE GENOMIC DNA]</scope>
</reference>
<keyword evidence="6" id="KW-1185">Reference proteome</keyword>
<proteinExistence type="predicted"/>
<dbReference type="WBParaSite" id="EN70_8848">
    <property type="protein sequence ID" value="EN70_8848"/>
    <property type="gene ID" value="EN70_8848"/>
</dbReference>
<dbReference type="GO" id="GO:0043111">
    <property type="term" value="P:replication fork arrest"/>
    <property type="evidence" value="ECO:0007669"/>
    <property type="project" value="TreeGrafter"/>
</dbReference>
<reference evidence="7" key="2">
    <citation type="submission" date="2016-11" db="UniProtKB">
        <authorList>
            <consortium name="WormBaseParasite"/>
        </authorList>
    </citation>
    <scope>IDENTIFICATION</scope>
</reference>
<feature type="compositionally biased region" description="Basic and acidic residues" evidence="4">
    <location>
        <begin position="1049"/>
        <end position="1058"/>
    </location>
</feature>
<feature type="region of interest" description="Disordered" evidence="4">
    <location>
        <begin position="986"/>
        <end position="1011"/>
    </location>
</feature>